<reference evidence="3 4" key="1">
    <citation type="journal article" date="2019" name="Emerg. Microbes Infect.">
        <title>Comprehensive subspecies identification of 175 nontuberculous mycobacteria species based on 7547 genomic profiles.</title>
        <authorList>
            <person name="Matsumoto Y."/>
            <person name="Kinjo T."/>
            <person name="Motooka D."/>
            <person name="Nabeya D."/>
            <person name="Jung N."/>
            <person name="Uechi K."/>
            <person name="Horii T."/>
            <person name="Iida T."/>
            <person name="Fujita J."/>
            <person name="Nakamura S."/>
        </authorList>
    </citation>
    <scope>NUCLEOTIDE SEQUENCE [LARGE SCALE GENOMIC DNA]</scope>
    <source>
        <strain evidence="3 4">JCM 6399</strain>
    </source>
</reference>
<keyword evidence="2" id="KW-1133">Transmembrane helix</keyword>
<evidence type="ECO:0000313" key="3">
    <source>
        <dbReference type="EMBL" id="BBY92303.1"/>
    </source>
</evidence>
<feature type="transmembrane region" description="Helical" evidence="2">
    <location>
        <begin position="93"/>
        <end position="117"/>
    </location>
</feature>
<keyword evidence="2" id="KW-0812">Transmembrane</keyword>
<organism evidence="3 4">
    <name type="scientific">Mycobacterium gallinarum</name>
    <dbReference type="NCBI Taxonomy" id="39689"/>
    <lineage>
        <taxon>Bacteria</taxon>
        <taxon>Bacillati</taxon>
        <taxon>Actinomycetota</taxon>
        <taxon>Actinomycetes</taxon>
        <taxon>Mycobacteriales</taxon>
        <taxon>Mycobacteriaceae</taxon>
        <taxon>Mycobacterium</taxon>
    </lineage>
</organism>
<evidence type="ECO:0000313" key="4">
    <source>
        <dbReference type="Proteomes" id="UP000465785"/>
    </source>
</evidence>
<accession>A0A9W4FEZ7</accession>
<dbReference type="KEGG" id="mgau:MGALJ_19720"/>
<dbReference type="AlphaFoldDB" id="A0A9W4FEZ7"/>
<feature type="transmembrane region" description="Helical" evidence="2">
    <location>
        <begin position="166"/>
        <end position="186"/>
    </location>
</feature>
<feature type="transmembrane region" description="Helical" evidence="2">
    <location>
        <begin position="61"/>
        <end position="81"/>
    </location>
</feature>
<feature type="region of interest" description="Disordered" evidence="1">
    <location>
        <begin position="202"/>
        <end position="226"/>
    </location>
</feature>
<keyword evidence="4" id="KW-1185">Reference proteome</keyword>
<feature type="transmembrane region" description="Helical" evidence="2">
    <location>
        <begin position="6"/>
        <end position="23"/>
    </location>
</feature>
<protein>
    <submittedName>
        <fullName evidence="3">Uncharacterized protein</fullName>
    </submittedName>
</protein>
<dbReference type="Proteomes" id="UP000465785">
    <property type="component" value="Chromosome"/>
</dbReference>
<evidence type="ECO:0000256" key="2">
    <source>
        <dbReference type="SAM" id="Phobius"/>
    </source>
</evidence>
<keyword evidence="2" id="KW-0472">Membrane</keyword>
<name>A0A9W4FEZ7_9MYCO</name>
<proteinExistence type="predicted"/>
<sequence length="226" mass="23737">MAASGMLAVGGSVFVCGLSWLLVSYGEGVVNSALTSSEPNKDARIREATDFWKHAIKLNGWLSTAIVITTTGILISTNIYYLQVRYDGLSGIFVWSLVAITALIGAVIILLSFIVILRRTGRTLEKLKSSKTIDFSIGRLPGITYCAAAFAIVGTVYAGLLSQWDFWSSVQLIGSIILGLIVPGLINLGIAASVADPEVEVSSTTAGASPEQPSLANTGQTGAARP</sequence>
<gene>
    <name evidence="3" type="ORF">MGALJ_19720</name>
</gene>
<evidence type="ECO:0000256" key="1">
    <source>
        <dbReference type="SAM" id="MobiDB-lite"/>
    </source>
</evidence>
<dbReference type="EMBL" id="AP022601">
    <property type="protein sequence ID" value="BBY92303.1"/>
    <property type="molecule type" value="Genomic_DNA"/>
</dbReference>
<feature type="transmembrane region" description="Helical" evidence="2">
    <location>
        <begin position="138"/>
        <end position="160"/>
    </location>
</feature>